<organism evidence="2 3">
    <name type="scientific">Neomoorella thermoacetica</name>
    <name type="common">Clostridium thermoaceticum</name>
    <dbReference type="NCBI Taxonomy" id="1525"/>
    <lineage>
        <taxon>Bacteria</taxon>
        <taxon>Bacillati</taxon>
        <taxon>Bacillota</taxon>
        <taxon>Clostridia</taxon>
        <taxon>Neomoorellales</taxon>
        <taxon>Neomoorellaceae</taxon>
        <taxon>Neomoorella</taxon>
    </lineage>
</organism>
<dbReference type="Proteomes" id="UP000182811">
    <property type="component" value="Unassembled WGS sequence"/>
</dbReference>
<dbReference type="AlphaFoldDB" id="A0A1J5P128"/>
<evidence type="ECO:0000313" key="3">
    <source>
        <dbReference type="Proteomes" id="UP000182811"/>
    </source>
</evidence>
<comment type="caution">
    <text evidence="2">The sequence shown here is derived from an EMBL/GenBank/DDBJ whole genome shotgun (WGS) entry which is preliminary data.</text>
</comment>
<name>A0A1J5P128_NEOTH</name>
<dbReference type="OrthoDB" id="5878625at2"/>
<protein>
    <recommendedName>
        <fullName evidence="1">Prenylated flavin chaperone LpdD-like domain-containing protein</fullName>
    </recommendedName>
</protein>
<accession>A0A1J5P128</accession>
<dbReference type="InterPro" id="IPR048844">
    <property type="entry name" value="LpdD_chaperone-like"/>
</dbReference>
<feature type="domain" description="Prenylated flavin chaperone LpdD-like" evidence="1">
    <location>
        <begin position="10"/>
        <end position="122"/>
    </location>
</feature>
<sequence length="140" mass="14392">MRGINCIAGRGRCRVSCRVFVTGEGLIAHLLGGEKPHVGAVALGIPRPSLRGEGTSATTSVLTLMGHKDDEVARPAATTLAAACHVPVVVVAGIHLDGATPGELVQLQENARRAVAGVLKYLKGVRQNPGPSGSGHQPPR</sequence>
<dbReference type="EMBL" id="MDDC01000009">
    <property type="protein sequence ID" value="OIQ59275.1"/>
    <property type="molecule type" value="Genomic_DNA"/>
</dbReference>
<evidence type="ECO:0000313" key="2">
    <source>
        <dbReference type="EMBL" id="OIQ59275.1"/>
    </source>
</evidence>
<dbReference type="Pfam" id="PF21758">
    <property type="entry name" value="PAC_bac"/>
    <property type="match status" value="1"/>
</dbReference>
<reference evidence="2 3" key="1">
    <citation type="submission" date="2016-08" db="EMBL/GenBank/DDBJ databases">
        <title>Genome-based comparison of Moorella thermoacetic strains.</title>
        <authorList>
            <person name="Poehlein A."/>
            <person name="Bengelsdorf F.R."/>
            <person name="Esser C."/>
            <person name="Duerre P."/>
            <person name="Daniel R."/>
        </authorList>
    </citation>
    <scope>NUCLEOTIDE SEQUENCE [LARGE SCALE GENOMIC DNA]</scope>
    <source>
        <strain evidence="2 3">DSM 21394</strain>
    </source>
</reference>
<evidence type="ECO:0000259" key="1">
    <source>
        <dbReference type="Pfam" id="PF21758"/>
    </source>
</evidence>
<proteinExistence type="predicted"/>
<gene>
    <name evidence="2" type="ORF">MOTE_13330</name>
</gene>